<evidence type="ECO:0000313" key="9">
    <source>
        <dbReference type="EMBL" id="KAL1582299.1"/>
    </source>
</evidence>
<feature type="region of interest" description="Disordered" evidence="6">
    <location>
        <begin position="337"/>
        <end position="388"/>
    </location>
</feature>
<evidence type="ECO:0000256" key="4">
    <source>
        <dbReference type="ARBA" id="ARBA00023136"/>
    </source>
</evidence>
<evidence type="ECO:0000313" key="10">
    <source>
        <dbReference type="Proteomes" id="UP000803884"/>
    </source>
</evidence>
<accession>A0AB34KBR3</accession>
<sequence>MSSNLTARDDDANIGTTILAILGSLTGISSVFVAARIYVRVKLLRNLGLDDYLIVLAMICAFVNLGISSAAVESGSGRHFNTLNVEQQQNVIKYTIAAFCPGILSFAIPKLAVVALLTKLMNPSPAHRIFLWCSSGVTTLVLFGCVIILYAQCTPSRSQWDFSVKGECWSVWVLVDYAIFAGALSAFVDLYLALYPAVILARLQMNLRKKIALAVALGIGSVACIVAAYKCTRIPGLASDDFSYNTANLVIWTCVEGSTIIIASCIPILQPLVKVVMDKSAFSSARREAGYQSGTLHQKPTHASDIQLSSDLVKSGKAYSRARIGVTYPTEIDSQERILQEGTFERGPSESRERRSSTNARIKRTDEITVSSSPVDGSPDTGRASAKW</sequence>
<gene>
    <name evidence="9" type="ORF">WHR41_09014</name>
</gene>
<name>A0AB34KBR3_9PEZI</name>
<dbReference type="EMBL" id="JAAQHG020000054">
    <property type="protein sequence ID" value="KAL1582299.1"/>
    <property type="molecule type" value="Genomic_DNA"/>
</dbReference>
<evidence type="ECO:0000256" key="1">
    <source>
        <dbReference type="ARBA" id="ARBA00004141"/>
    </source>
</evidence>
<dbReference type="AlphaFoldDB" id="A0AB34KBR3"/>
<evidence type="ECO:0000256" key="6">
    <source>
        <dbReference type="SAM" id="MobiDB-lite"/>
    </source>
</evidence>
<feature type="compositionally biased region" description="Basic and acidic residues" evidence="6">
    <location>
        <begin position="337"/>
        <end position="356"/>
    </location>
</feature>
<dbReference type="RefSeq" id="XP_069225406.1">
    <property type="nucleotide sequence ID" value="XM_069377618.1"/>
</dbReference>
<keyword evidence="2 7" id="KW-0812">Transmembrane</keyword>
<dbReference type="GO" id="GO:0016020">
    <property type="term" value="C:membrane"/>
    <property type="evidence" value="ECO:0007669"/>
    <property type="project" value="UniProtKB-SubCell"/>
</dbReference>
<feature type="domain" description="Rhodopsin" evidence="8">
    <location>
        <begin position="35"/>
        <end position="274"/>
    </location>
</feature>
<keyword evidence="4 7" id="KW-0472">Membrane</keyword>
<feature type="transmembrane region" description="Helical" evidence="7">
    <location>
        <begin position="171"/>
        <end position="199"/>
    </location>
</feature>
<dbReference type="GeneID" id="96010456"/>
<dbReference type="InterPro" id="IPR049326">
    <property type="entry name" value="Rhodopsin_dom_fungi"/>
</dbReference>
<dbReference type="Proteomes" id="UP000803884">
    <property type="component" value="Unassembled WGS sequence"/>
</dbReference>
<comment type="similarity">
    <text evidence="5">Belongs to the SAT4 family.</text>
</comment>
<reference evidence="9 10" key="1">
    <citation type="journal article" date="2020" name="Microbiol. Resour. Announc.">
        <title>Draft Genome Sequence of a Cladosporium Species Isolated from the Mesophotic Ascidian Didemnum maculosum.</title>
        <authorList>
            <person name="Gioti A."/>
            <person name="Siaperas R."/>
            <person name="Nikolaivits E."/>
            <person name="Le Goff G."/>
            <person name="Ouazzani J."/>
            <person name="Kotoulas G."/>
            <person name="Topakas E."/>
        </authorList>
    </citation>
    <scope>NUCLEOTIDE SEQUENCE [LARGE SCALE GENOMIC DNA]</scope>
    <source>
        <strain evidence="9 10">TM138-S3</strain>
    </source>
</reference>
<feature type="transmembrane region" description="Helical" evidence="7">
    <location>
        <begin position="249"/>
        <end position="269"/>
    </location>
</feature>
<comment type="subcellular location">
    <subcellularLocation>
        <location evidence="1">Membrane</location>
        <topology evidence="1">Multi-pass membrane protein</topology>
    </subcellularLocation>
</comment>
<evidence type="ECO:0000259" key="8">
    <source>
        <dbReference type="Pfam" id="PF20684"/>
    </source>
</evidence>
<feature type="transmembrane region" description="Helical" evidence="7">
    <location>
        <begin position="211"/>
        <end position="229"/>
    </location>
</feature>
<keyword evidence="3 7" id="KW-1133">Transmembrane helix</keyword>
<proteinExistence type="inferred from homology"/>
<feature type="transmembrane region" description="Helical" evidence="7">
    <location>
        <begin position="92"/>
        <end position="117"/>
    </location>
</feature>
<evidence type="ECO:0000256" key="7">
    <source>
        <dbReference type="SAM" id="Phobius"/>
    </source>
</evidence>
<dbReference type="PANTHER" id="PTHR33048:SF155">
    <property type="entry name" value="INTEGRAL MEMBRANE PROTEIN"/>
    <property type="match status" value="1"/>
</dbReference>
<keyword evidence="10" id="KW-1185">Reference proteome</keyword>
<protein>
    <recommendedName>
        <fullName evidence="8">Rhodopsin domain-containing protein</fullName>
    </recommendedName>
</protein>
<organism evidence="9 10">
    <name type="scientific">Cladosporium halotolerans</name>
    <dbReference type="NCBI Taxonomy" id="1052096"/>
    <lineage>
        <taxon>Eukaryota</taxon>
        <taxon>Fungi</taxon>
        <taxon>Dikarya</taxon>
        <taxon>Ascomycota</taxon>
        <taxon>Pezizomycotina</taxon>
        <taxon>Dothideomycetes</taxon>
        <taxon>Dothideomycetidae</taxon>
        <taxon>Cladosporiales</taxon>
        <taxon>Cladosporiaceae</taxon>
        <taxon>Cladosporium</taxon>
    </lineage>
</organism>
<feature type="transmembrane region" description="Helical" evidence="7">
    <location>
        <begin position="12"/>
        <end position="39"/>
    </location>
</feature>
<dbReference type="PANTHER" id="PTHR33048">
    <property type="entry name" value="PTH11-LIKE INTEGRAL MEMBRANE PROTEIN (AFU_ORTHOLOGUE AFUA_5G11245)"/>
    <property type="match status" value="1"/>
</dbReference>
<evidence type="ECO:0000256" key="3">
    <source>
        <dbReference type="ARBA" id="ARBA00022989"/>
    </source>
</evidence>
<feature type="transmembrane region" description="Helical" evidence="7">
    <location>
        <begin position="51"/>
        <end position="72"/>
    </location>
</feature>
<evidence type="ECO:0000256" key="5">
    <source>
        <dbReference type="ARBA" id="ARBA00038359"/>
    </source>
</evidence>
<dbReference type="Pfam" id="PF20684">
    <property type="entry name" value="Fung_rhodopsin"/>
    <property type="match status" value="1"/>
</dbReference>
<feature type="transmembrane region" description="Helical" evidence="7">
    <location>
        <begin position="129"/>
        <end position="151"/>
    </location>
</feature>
<evidence type="ECO:0000256" key="2">
    <source>
        <dbReference type="ARBA" id="ARBA00022692"/>
    </source>
</evidence>
<dbReference type="InterPro" id="IPR052337">
    <property type="entry name" value="SAT4-like"/>
</dbReference>
<comment type="caution">
    <text evidence="9">The sequence shown here is derived from an EMBL/GenBank/DDBJ whole genome shotgun (WGS) entry which is preliminary data.</text>
</comment>